<dbReference type="PANTHER" id="PTHR35610:SF7">
    <property type="entry name" value="3-ISOPROPYLMALATE DEHYDRATASE"/>
    <property type="match status" value="1"/>
</dbReference>
<dbReference type="NCBIfam" id="TIGR00162">
    <property type="entry name" value="proteasome assembly chaperone family protein"/>
    <property type="match status" value="1"/>
</dbReference>
<evidence type="ECO:0000313" key="3">
    <source>
        <dbReference type="Proteomes" id="UP000001882"/>
    </source>
</evidence>
<keyword evidence="1" id="KW-0175">Coiled coil</keyword>
<dbReference type="GeneID" id="8681476"/>
<dbReference type="InterPro" id="IPR004426">
    <property type="entry name" value="MJ1210-like"/>
</dbReference>
<gene>
    <name evidence="2" type="ordered locus">MCP_1533</name>
</gene>
<dbReference type="Proteomes" id="UP000001882">
    <property type="component" value="Chromosome"/>
</dbReference>
<feature type="coiled-coil region" evidence="1">
    <location>
        <begin position="210"/>
        <end position="240"/>
    </location>
</feature>
<dbReference type="InterPro" id="IPR038389">
    <property type="entry name" value="PSMG2_sf"/>
</dbReference>
<evidence type="ECO:0000256" key="1">
    <source>
        <dbReference type="SAM" id="Coils"/>
    </source>
</evidence>
<dbReference type="OrthoDB" id="31247at2157"/>
<dbReference type="SUPFAM" id="SSF159659">
    <property type="entry name" value="Cgl1923-like"/>
    <property type="match status" value="1"/>
</dbReference>
<dbReference type="AlphaFoldDB" id="D1YYT3"/>
<dbReference type="InParanoid" id="D1YYT3"/>
<reference evidence="2 3" key="2">
    <citation type="journal article" date="2008" name="Int. J. Syst. Evol. Microbiol.">
        <title>Methanocella paludicola gen. nov., sp. nov., a methane-producing archaeon, the first isolate of the lineage 'Rice Cluster I', and proposal of the new archaeal order Methanocellales ord. nov.</title>
        <authorList>
            <person name="Sakai S."/>
            <person name="Imachi H."/>
            <person name="Hanada S."/>
            <person name="Ohashi A."/>
            <person name="Harada H."/>
            <person name="Kamagata Y."/>
        </authorList>
    </citation>
    <scope>NUCLEOTIDE SEQUENCE [LARGE SCALE GENOMIC DNA]</scope>
    <source>
        <strain evidence="3">DSM 17711 / JCM 13418 / NBRC 101707 / SANAE</strain>
    </source>
</reference>
<dbReference type="EMBL" id="AP011532">
    <property type="protein sequence ID" value="BAI61605.1"/>
    <property type="molecule type" value="Genomic_DNA"/>
</dbReference>
<dbReference type="RefSeq" id="WP_012900284.1">
    <property type="nucleotide sequence ID" value="NC_013665.1"/>
</dbReference>
<reference evidence="2 3" key="1">
    <citation type="journal article" date="2007" name="Appl. Environ. Microbiol.">
        <title>Isolation of key methanogens for global methane emission from rice paddy fields: a novel isolate affiliated with the clone cluster rice cluster I.</title>
        <authorList>
            <person name="Sakai S."/>
            <person name="Imachi H."/>
            <person name="Sekiguchi Y."/>
            <person name="Ohashi A."/>
            <person name="Harada H."/>
            <person name="Kamagata Y."/>
        </authorList>
    </citation>
    <scope>NUCLEOTIDE SEQUENCE [LARGE SCALE GENOMIC DNA]</scope>
    <source>
        <strain evidence="3">DSM 17711 / JCM 13418 / NBRC 101707 / SANAE</strain>
    </source>
</reference>
<dbReference type="PANTHER" id="PTHR35610">
    <property type="entry name" value="3-ISOPROPYLMALATE DEHYDRATASE-RELATED"/>
    <property type="match status" value="1"/>
</dbReference>
<evidence type="ECO:0000313" key="2">
    <source>
        <dbReference type="EMBL" id="BAI61605.1"/>
    </source>
</evidence>
<keyword evidence="3" id="KW-1185">Reference proteome</keyword>
<organism evidence="2 3">
    <name type="scientific">Methanocella paludicola (strain DSM 17711 / JCM 13418 / NBRC 101707 / SANAE)</name>
    <dbReference type="NCBI Taxonomy" id="304371"/>
    <lineage>
        <taxon>Archaea</taxon>
        <taxon>Methanobacteriati</taxon>
        <taxon>Methanobacteriota</taxon>
        <taxon>Stenosarchaea group</taxon>
        <taxon>Methanomicrobia</taxon>
        <taxon>Methanocellales</taxon>
        <taxon>Methanocellaceae</taxon>
        <taxon>Methanocella</taxon>
    </lineage>
</organism>
<protein>
    <recommendedName>
        <fullName evidence="4">3-isopropylmalate dehydratase</fullName>
    </recommendedName>
</protein>
<dbReference type="STRING" id="304371.MCP_1533"/>
<proteinExistence type="predicted"/>
<reference evidence="3" key="3">
    <citation type="journal article" date="2011" name="PLoS ONE">
        <title>Genome sequence of a mesophilic hydrogenotrophic methanogen Methanocella paludicola, the first cultivated representative of the order Methanocellales.</title>
        <authorList>
            <person name="Sakai S."/>
            <person name="Takaki Y."/>
            <person name="Shimamura S."/>
            <person name="Sekine M."/>
            <person name="Tajima T."/>
            <person name="Kosugi H."/>
            <person name="Ichikawa N."/>
            <person name="Tasumi E."/>
            <person name="Hiraki A.T."/>
            <person name="Shimizu A."/>
            <person name="Kato Y."/>
            <person name="Nishiko R."/>
            <person name="Mori K."/>
            <person name="Fujita N."/>
            <person name="Imachi H."/>
            <person name="Takai K."/>
        </authorList>
    </citation>
    <scope>NUCLEOTIDE SEQUENCE [LARGE SCALE GENOMIC DNA]</scope>
    <source>
        <strain evidence="3">DSM 17711 / JCM 13418 / NBRC 101707 / SANAE</strain>
    </source>
</reference>
<dbReference type="eggNOG" id="arCOG00348">
    <property type="taxonomic scope" value="Archaea"/>
</dbReference>
<evidence type="ECO:0008006" key="4">
    <source>
        <dbReference type="Google" id="ProtNLM"/>
    </source>
</evidence>
<sequence length="256" mass="27684">MNETTVVEYGEKALDRPVMVVGLPGIGLIGKLVAEHLIGELKAEKIMEIFSPQFPPQVNVNPDGTTKLVSNEVYAWNGDEKAADMLILVGDSQSVTNEGHYELAGIYLDIAEKFKARRIYTLGGYGTGKLIEVPHVLYATNKADIIDEVKSYGAIFNEGELSGGIIGASGLILGLGELRGIEAVCLMGETSGYLVDPKSAQAVLGVLSKAMNLTVDMKELEARAAEIEKIITKIKELEQQQQPGPKEFTAEDKYIV</sequence>
<dbReference type="Gene3D" id="3.40.50.10900">
    <property type="entry name" value="PAC-like subunit"/>
    <property type="match status" value="1"/>
</dbReference>
<dbReference type="PATRIC" id="fig|304371.9.peg.1569"/>
<accession>D1YYT3</accession>
<name>D1YYT3_METPS</name>
<dbReference type="InterPro" id="IPR019151">
    <property type="entry name" value="Proteasome_assmbl_chaperone_2"/>
</dbReference>
<dbReference type="Pfam" id="PF09754">
    <property type="entry name" value="PAC2"/>
    <property type="match status" value="1"/>
</dbReference>
<dbReference type="KEGG" id="mpd:MCP_1533"/>